<feature type="transmembrane region" description="Helical" evidence="1">
    <location>
        <begin position="128"/>
        <end position="147"/>
    </location>
</feature>
<gene>
    <name evidence="2" type="ORF">SAMN05443544_3880</name>
</gene>
<keyword evidence="1" id="KW-1133">Transmembrane helix</keyword>
<reference evidence="3" key="1">
    <citation type="submission" date="2016-11" db="EMBL/GenBank/DDBJ databases">
        <authorList>
            <person name="Varghese N."/>
            <person name="Submissions S."/>
        </authorList>
    </citation>
    <scope>NUCLEOTIDE SEQUENCE [LARGE SCALE GENOMIC DNA]</scope>
    <source>
        <strain evidence="3">DSM 8595</strain>
    </source>
</reference>
<feature type="transmembrane region" description="Helical" evidence="1">
    <location>
        <begin position="154"/>
        <end position="174"/>
    </location>
</feature>
<keyword evidence="3" id="KW-1185">Reference proteome</keyword>
<feature type="transmembrane region" description="Helical" evidence="1">
    <location>
        <begin position="55"/>
        <end position="75"/>
    </location>
</feature>
<organism evidence="2 3">
    <name type="scientific">Agromyces cerinus subsp. cerinus</name>
    <dbReference type="NCBI Taxonomy" id="232089"/>
    <lineage>
        <taxon>Bacteria</taxon>
        <taxon>Bacillati</taxon>
        <taxon>Actinomycetota</taxon>
        <taxon>Actinomycetes</taxon>
        <taxon>Micrococcales</taxon>
        <taxon>Microbacteriaceae</taxon>
        <taxon>Agromyces</taxon>
    </lineage>
</organism>
<dbReference type="EMBL" id="FSRJ01000006">
    <property type="protein sequence ID" value="SIO29491.1"/>
    <property type="molecule type" value="Genomic_DNA"/>
</dbReference>
<sequence>MGEEAAHSRRTVAEAAARPVRFVLDAYNTEHAVYGLVLVTALITVGWKFDTDLEVLLFIVGTVGVFWLTHLYAGVVASRRTAEGRAVPIGRAVARTASRSVGMLLAMLLPALALALATLGWVDEYVAYYIALWIGIVSLAVIGWVNSERNRGAWYLRLLSAVITMVLGLAVVWLSSLVH</sequence>
<feature type="transmembrane region" description="Helical" evidence="1">
    <location>
        <begin position="101"/>
        <end position="122"/>
    </location>
</feature>
<evidence type="ECO:0000256" key="1">
    <source>
        <dbReference type="SAM" id="Phobius"/>
    </source>
</evidence>
<evidence type="ECO:0008006" key="4">
    <source>
        <dbReference type="Google" id="ProtNLM"/>
    </source>
</evidence>
<dbReference type="Proteomes" id="UP000184699">
    <property type="component" value="Unassembled WGS sequence"/>
</dbReference>
<dbReference type="STRING" id="232089.SAMN05443544_3880"/>
<keyword evidence="1" id="KW-0812">Transmembrane</keyword>
<feature type="transmembrane region" description="Helical" evidence="1">
    <location>
        <begin position="31"/>
        <end position="49"/>
    </location>
</feature>
<evidence type="ECO:0000313" key="3">
    <source>
        <dbReference type="Proteomes" id="UP000184699"/>
    </source>
</evidence>
<evidence type="ECO:0000313" key="2">
    <source>
        <dbReference type="EMBL" id="SIO29491.1"/>
    </source>
</evidence>
<dbReference type="AlphaFoldDB" id="A0A1N6IBY2"/>
<accession>A0A1N6IBY2</accession>
<proteinExistence type="predicted"/>
<keyword evidence="1" id="KW-0472">Membrane</keyword>
<protein>
    <recommendedName>
        <fullName evidence="4">Integral membrane protein</fullName>
    </recommendedName>
</protein>
<name>A0A1N6IBY2_9MICO</name>